<keyword evidence="1" id="KW-0812">Transmembrane</keyword>
<name>A0A0G4GPL1_VITBC</name>
<dbReference type="OrthoDB" id="445189at2759"/>
<gene>
    <name evidence="2" type="ORF">Vbra_948</name>
</gene>
<sequence>MLLRLSAVRLAHPSFYGQTRLWRHRFGKAGDYAVERLFIFAKRYLPSWYQFYYFKEGIYDIMTAAAAALMYLLIGYMGVSCVWTWNDAVHRTWKHYVRKEKERKALMDIIARAREDGLVPESIVHDFE</sequence>
<keyword evidence="1" id="KW-1133">Transmembrane helix</keyword>
<reference evidence="2 3" key="1">
    <citation type="submission" date="2014-11" db="EMBL/GenBank/DDBJ databases">
        <authorList>
            <person name="Zhu J."/>
            <person name="Qi W."/>
            <person name="Song R."/>
        </authorList>
    </citation>
    <scope>NUCLEOTIDE SEQUENCE [LARGE SCALE GENOMIC DNA]</scope>
</reference>
<evidence type="ECO:0000313" key="2">
    <source>
        <dbReference type="EMBL" id="CEM32169.1"/>
    </source>
</evidence>
<protein>
    <submittedName>
        <fullName evidence="2">Uncharacterized protein</fullName>
    </submittedName>
</protein>
<dbReference type="VEuPathDB" id="CryptoDB:Vbra_948"/>
<dbReference type="Proteomes" id="UP000041254">
    <property type="component" value="Unassembled WGS sequence"/>
</dbReference>
<keyword evidence="3" id="KW-1185">Reference proteome</keyword>
<accession>A0A0G4GPL1</accession>
<dbReference type="EMBL" id="CDMY01000748">
    <property type="protein sequence ID" value="CEM32169.1"/>
    <property type="molecule type" value="Genomic_DNA"/>
</dbReference>
<evidence type="ECO:0000313" key="3">
    <source>
        <dbReference type="Proteomes" id="UP000041254"/>
    </source>
</evidence>
<organism evidence="2 3">
    <name type="scientific">Vitrella brassicaformis (strain CCMP3155)</name>
    <dbReference type="NCBI Taxonomy" id="1169540"/>
    <lineage>
        <taxon>Eukaryota</taxon>
        <taxon>Sar</taxon>
        <taxon>Alveolata</taxon>
        <taxon>Colpodellida</taxon>
        <taxon>Vitrellaceae</taxon>
        <taxon>Vitrella</taxon>
    </lineage>
</organism>
<dbReference type="AlphaFoldDB" id="A0A0G4GPL1"/>
<dbReference type="InParanoid" id="A0A0G4GPL1"/>
<evidence type="ECO:0000256" key="1">
    <source>
        <dbReference type="SAM" id="Phobius"/>
    </source>
</evidence>
<proteinExistence type="predicted"/>
<keyword evidence="1" id="KW-0472">Membrane</keyword>
<feature type="transmembrane region" description="Helical" evidence="1">
    <location>
        <begin position="61"/>
        <end position="85"/>
    </location>
</feature>